<dbReference type="PROSITE" id="PS01022">
    <property type="entry name" value="PTR2_1"/>
    <property type="match status" value="1"/>
</dbReference>
<keyword evidence="1" id="KW-0812">Transmembrane</keyword>
<evidence type="ECO:0000313" key="3">
    <source>
        <dbReference type="Proteomes" id="UP000051412"/>
    </source>
</evidence>
<reference evidence="2 3" key="1">
    <citation type="journal article" date="2015" name="Genome Announc.">
        <title>Expanding the biotechnology potential of lactobacilli through comparative genomics of 213 strains and associated genera.</title>
        <authorList>
            <person name="Sun Z."/>
            <person name="Harris H.M."/>
            <person name="McCann A."/>
            <person name="Guo C."/>
            <person name="Argimon S."/>
            <person name="Zhang W."/>
            <person name="Yang X."/>
            <person name="Jeffery I.B."/>
            <person name="Cooney J.C."/>
            <person name="Kagawa T.F."/>
            <person name="Liu W."/>
            <person name="Song Y."/>
            <person name="Salvetti E."/>
            <person name="Wrobel A."/>
            <person name="Rasinkangas P."/>
            <person name="Parkhill J."/>
            <person name="Rea M.C."/>
            <person name="O'Sullivan O."/>
            <person name="Ritari J."/>
            <person name="Douillard F.P."/>
            <person name="Paul Ross R."/>
            <person name="Yang R."/>
            <person name="Briner A.E."/>
            <person name="Felis G.E."/>
            <person name="de Vos W.M."/>
            <person name="Barrangou R."/>
            <person name="Klaenhammer T.R."/>
            <person name="Caufield P.W."/>
            <person name="Cui Y."/>
            <person name="Zhang H."/>
            <person name="O'Toole P.W."/>
        </authorList>
    </citation>
    <scope>NUCLEOTIDE SEQUENCE [LARGE SCALE GENOMIC DNA]</scope>
    <source>
        <strain evidence="2 3">DSM 6035</strain>
    </source>
</reference>
<dbReference type="AlphaFoldDB" id="A0A0R1XA43"/>
<dbReference type="GO" id="GO:0006857">
    <property type="term" value="P:oligopeptide transport"/>
    <property type="evidence" value="ECO:0007669"/>
    <property type="project" value="InterPro"/>
</dbReference>
<name>A0A0R1XA43_9LACO</name>
<keyword evidence="1" id="KW-1133">Transmembrane helix</keyword>
<keyword evidence="3" id="KW-1185">Reference proteome</keyword>
<evidence type="ECO:0008006" key="4">
    <source>
        <dbReference type="Google" id="ProtNLM"/>
    </source>
</evidence>
<evidence type="ECO:0000256" key="1">
    <source>
        <dbReference type="SAM" id="Phobius"/>
    </source>
</evidence>
<sequence length="99" mass="10819">MHAILLFYLIDSFQKGGLGMDTPIATSIVAIYGALIYMSSVIGGFVSDRLLGAQQTVFLGGVLIALGKLYSSAPTPFCGSLRFYCHHCFRNRFSEAQYL</sequence>
<organism evidence="2 3">
    <name type="scientific">Limosilactobacillus panis DSM 6035</name>
    <dbReference type="NCBI Taxonomy" id="1423782"/>
    <lineage>
        <taxon>Bacteria</taxon>
        <taxon>Bacillati</taxon>
        <taxon>Bacillota</taxon>
        <taxon>Bacilli</taxon>
        <taxon>Lactobacillales</taxon>
        <taxon>Lactobacillaceae</taxon>
        <taxon>Limosilactobacillus</taxon>
    </lineage>
</organism>
<comment type="caution">
    <text evidence="2">The sequence shown here is derived from an EMBL/GenBank/DDBJ whole genome shotgun (WGS) entry which is preliminary data.</text>
</comment>
<dbReference type="EMBL" id="AZGM01000066">
    <property type="protein sequence ID" value="KRM27079.1"/>
    <property type="molecule type" value="Genomic_DNA"/>
</dbReference>
<proteinExistence type="predicted"/>
<dbReference type="Gene3D" id="1.20.1250.20">
    <property type="entry name" value="MFS general substrate transporter like domains"/>
    <property type="match status" value="1"/>
</dbReference>
<feature type="transmembrane region" description="Helical" evidence="1">
    <location>
        <begin position="24"/>
        <end position="46"/>
    </location>
</feature>
<dbReference type="Proteomes" id="UP000051412">
    <property type="component" value="Unassembled WGS sequence"/>
</dbReference>
<dbReference type="STRING" id="1423782.FD32_GL000136"/>
<evidence type="ECO:0000313" key="2">
    <source>
        <dbReference type="EMBL" id="KRM27079.1"/>
    </source>
</evidence>
<dbReference type="PATRIC" id="fig|1423782.4.peg.135"/>
<dbReference type="GO" id="GO:0016020">
    <property type="term" value="C:membrane"/>
    <property type="evidence" value="ECO:0007669"/>
    <property type="project" value="InterPro"/>
</dbReference>
<accession>A0A0R1XA43</accession>
<dbReference type="GO" id="GO:0022857">
    <property type="term" value="F:transmembrane transporter activity"/>
    <property type="evidence" value="ECO:0007669"/>
    <property type="project" value="InterPro"/>
</dbReference>
<protein>
    <recommendedName>
        <fullName evidence="4">Major facilitator superfamily (MFS) profile domain-containing protein</fullName>
    </recommendedName>
</protein>
<dbReference type="SUPFAM" id="SSF103473">
    <property type="entry name" value="MFS general substrate transporter"/>
    <property type="match status" value="1"/>
</dbReference>
<gene>
    <name evidence="2" type="ORF">FD32_GL000136</name>
</gene>
<keyword evidence="1" id="KW-0472">Membrane</keyword>
<dbReference type="InterPro" id="IPR036259">
    <property type="entry name" value="MFS_trans_sf"/>
</dbReference>
<dbReference type="InterPro" id="IPR018456">
    <property type="entry name" value="PTR2_symporter_CS"/>
</dbReference>